<accession>M3VD95</accession>
<dbReference type="Proteomes" id="UP000035009">
    <property type="component" value="Unassembled WGS sequence"/>
</dbReference>
<feature type="signal peptide" evidence="1">
    <location>
        <begin position="1"/>
        <end position="28"/>
    </location>
</feature>
<evidence type="ECO:0000313" key="2">
    <source>
        <dbReference type="EMBL" id="GAC78249.1"/>
    </source>
</evidence>
<dbReference type="OrthoDB" id="4381965at2"/>
<dbReference type="STRING" id="410332.SAMN04488550_3632"/>
<keyword evidence="3" id="KW-1185">Reference proteome</keyword>
<dbReference type="AlphaFoldDB" id="M3VD95"/>
<name>M3VD95_GORML</name>
<protein>
    <submittedName>
        <fullName evidence="2">Uncharacterized protein</fullName>
    </submittedName>
</protein>
<evidence type="ECO:0000256" key="1">
    <source>
        <dbReference type="SAM" id="SignalP"/>
    </source>
</evidence>
<keyword evidence="1" id="KW-0732">Signal</keyword>
<dbReference type="EMBL" id="BAOP01000002">
    <property type="protein sequence ID" value="GAC78249.1"/>
    <property type="molecule type" value="Genomic_DNA"/>
</dbReference>
<comment type="caution">
    <text evidence="2">The sequence shown here is derived from an EMBL/GenBank/DDBJ whole genome shotgun (WGS) entry which is preliminary data.</text>
</comment>
<feature type="chain" id="PRO_5004040891" evidence="1">
    <location>
        <begin position="29"/>
        <end position="155"/>
    </location>
</feature>
<gene>
    <name evidence="2" type="ORF">GM1_002_02270</name>
</gene>
<proteinExistence type="predicted"/>
<reference evidence="2 3" key="1">
    <citation type="submission" date="2013-02" db="EMBL/GenBank/DDBJ databases">
        <title>Whole genome shotgun sequence of Gordonia malaquae NBRC 108250.</title>
        <authorList>
            <person name="Yoshida I."/>
            <person name="Hosoyama A."/>
            <person name="Tsuchikane K."/>
            <person name="Ando Y."/>
            <person name="Baba S."/>
            <person name="Ohji S."/>
            <person name="Hamada M."/>
            <person name="Tamura T."/>
            <person name="Yamazoe A."/>
            <person name="Yamazaki S."/>
            <person name="Fujita N."/>
        </authorList>
    </citation>
    <scope>NUCLEOTIDE SEQUENCE [LARGE SCALE GENOMIC DNA]</scope>
    <source>
        <strain evidence="2 3">NBRC 108250</strain>
    </source>
</reference>
<evidence type="ECO:0000313" key="3">
    <source>
        <dbReference type="Proteomes" id="UP000035009"/>
    </source>
</evidence>
<dbReference type="eggNOG" id="ENOG5032ECC">
    <property type="taxonomic scope" value="Bacteria"/>
</dbReference>
<dbReference type="RefSeq" id="WP_008376117.1">
    <property type="nucleotide sequence ID" value="NZ_BAOP01000002.1"/>
</dbReference>
<organism evidence="2 3">
    <name type="scientific">Gordonia malaquae NBRC 108250</name>
    <dbReference type="NCBI Taxonomy" id="1223542"/>
    <lineage>
        <taxon>Bacteria</taxon>
        <taxon>Bacillati</taxon>
        <taxon>Actinomycetota</taxon>
        <taxon>Actinomycetes</taxon>
        <taxon>Mycobacteriales</taxon>
        <taxon>Gordoniaceae</taxon>
        <taxon>Gordonia</taxon>
    </lineage>
</organism>
<sequence length="155" mass="16706">MKYRKFMIALLGSVAAVAMLIAPGTAEASPTVPIGQHQAKNVGPAGAKFTGVWVGHTRKMSLNRNGWGYMTVFSGASNGAKHLVSWGTYSNGNRIRVRLNKRVQTWGAGVPMRSGRAYTGGLVRSTRDGTVFMNLSGFATWCNQQRFGYAMECGA</sequence>